<proteinExistence type="predicted"/>
<keyword evidence="1" id="KW-1133">Transmembrane helix</keyword>
<sequence length="190" mass="21620">MSQFSVLTSLISNRLEEACESLNDLRRSVIPSYQQKVTALSDVHGRLCDASELLQSFGFLLTAILILSFLGLTAIAFFFYNHQVLSKMLDFSYMLSRDPKNNSPMSKTKEFNHLLYKLIITDKRSELMWNVREVIATPLDEQGSDSDCLWPLQSGFHFGSFDGGSNFNLPGHVDSVWPTRIVRPRLTKYS</sequence>
<accession>A0A9P0H8S5</accession>
<organism evidence="2 3">
    <name type="scientific">Nezara viridula</name>
    <name type="common">Southern green stink bug</name>
    <name type="synonym">Cimex viridulus</name>
    <dbReference type="NCBI Taxonomy" id="85310"/>
    <lineage>
        <taxon>Eukaryota</taxon>
        <taxon>Metazoa</taxon>
        <taxon>Ecdysozoa</taxon>
        <taxon>Arthropoda</taxon>
        <taxon>Hexapoda</taxon>
        <taxon>Insecta</taxon>
        <taxon>Pterygota</taxon>
        <taxon>Neoptera</taxon>
        <taxon>Paraneoptera</taxon>
        <taxon>Hemiptera</taxon>
        <taxon>Heteroptera</taxon>
        <taxon>Panheteroptera</taxon>
        <taxon>Pentatomomorpha</taxon>
        <taxon>Pentatomoidea</taxon>
        <taxon>Pentatomidae</taxon>
        <taxon>Pentatominae</taxon>
        <taxon>Nezara</taxon>
    </lineage>
</organism>
<gene>
    <name evidence="2" type="ORF">NEZAVI_LOCUS7451</name>
</gene>
<dbReference type="EMBL" id="OV725080">
    <property type="protein sequence ID" value="CAH1397665.1"/>
    <property type="molecule type" value="Genomic_DNA"/>
</dbReference>
<dbReference type="Proteomes" id="UP001152798">
    <property type="component" value="Chromosome 4"/>
</dbReference>
<keyword evidence="1" id="KW-0472">Membrane</keyword>
<protein>
    <submittedName>
        <fullName evidence="2">Uncharacterized protein</fullName>
    </submittedName>
</protein>
<evidence type="ECO:0000313" key="2">
    <source>
        <dbReference type="EMBL" id="CAH1397665.1"/>
    </source>
</evidence>
<dbReference type="AlphaFoldDB" id="A0A9P0H8S5"/>
<keyword evidence="1" id="KW-0812">Transmembrane</keyword>
<evidence type="ECO:0000313" key="3">
    <source>
        <dbReference type="Proteomes" id="UP001152798"/>
    </source>
</evidence>
<name>A0A9P0H8S5_NEZVI</name>
<feature type="transmembrane region" description="Helical" evidence="1">
    <location>
        <begin position="57"/>
        <end position="80"/>
    </location>
</feature>
<evidence type="ECO:0000256" key="1">
    <source>
        <dbReference type="SAM" id="Phobius"/>
    </source>
</evidence>
<reference evidence="2" key="1">
    <citation type="submission" date="2022-01" db="EMBL/GenBank/DDBJ databases">
        <authorList>
            <person name="King R."/>
        </authorList>
    </citation>
    <scope>NUCLEOTIDE SEQUENCE</scope>
</reference>
<keyword evidence="3" id="KW-1185">Reference proteome</keyword>